<dbReference type="InterPro" id="IPR002201">
    <property type="entry name" value="Glyco_trans_9"/>
</dbReference>
<gene>
    <name evidence="6" type="ORF">G113_04353</name>
</gene>
<dbReference type="SUPFAM" id="SSF53756">
    <property type="entry name" value="UDP-Glycosyltransferase/glycogen phosphorylase"/>
    <property type="match status" value="1"/>
</dbReference>
<accession>R1GXQ2</accession>
<dbReference type="RefSeq" id="WP_005894029.1">
    <property type="nucleotide sequence ID" value="NZ_AQGQ01000015.1"/>
</dbReference>
<dbReference type="PATRIC" id="fig|1268236.3.peg.868"/>
<comment type="similarity">
    <text evidence="3">Belongs to the glycosyltransferase 9 family.</text>
</comment>
<protein>
    <recommendedName>
        <fullName evidence="4">lipopolysaccharide heptosyltransferase II</fullName>
        <ecNumber evidence="4">2.4.99.24</ecNumber>
    </recommendedName>
</protein>
<keyword evidence="1" id="KW-0328">Glycosyltransferase</keyword>
<dbReference type="Proteomes" id="UP000013526">
    <property type="component" value="Unassembled WGS sequence"/>
</dbReference>
<dbReference type="InterPro" id="IPR011910">
    <property type="entry name" value="RfaF"/>
</dbReference>
<evidence type="ECO:0000256" key="4">
    <source>
        <dbReference type="ARBA" id="ARBA00044042"/>
    </source>
</evidence>
<evidence type="ECO:0000313" key="7">
    <source>
        <dbReference type="Proteomes" id="UP000013526"/>
    </source>
</evidence>
<dbReference type="InterPro" id="IPR051199">
    <property type="entry name" value="LPS_LOS_Heptosyltrfase"/>
</dbReference>
<evidence type="ECO:0000256" key="2">
    <source>
        <dbReference type="ARBA" id="ARBA00022679"/>
    </source>
</evidence>
<comment type="caution">
    <text evidence="6">The sequence shown here is derived from an EMBL/GenBank/DDBJ whole genome shotgun (WGS) entry which is preliminary data.</text>
</comment>
<evidence type="ECO:0000256" key="5">
    <source>
        <dbReference type="ARBA" id="ARBA00047503"/>
    </source>
</evidence>
<dbReference type="OrthoDB" id="9797795at2"/>
<dbReference type="Gene3D" id="3.40.50.2000">
    <property type="entry name" value="Glycogen Phosphorylase B"/>
    <property type="match status" value="2"/>
</dbReference>
<dbReference type="PANTHER" id="PTHR30160:SF7">
    <property type="entry name" value="ADP-HEPTOSE--LPS HEPTOSYLTRANSFERASE 2"/>
    <property type="match status" value="1"/>
</dbReference>
<dbReference type="GO" id="GO:0009244">
    <property type="term" value="P:lipopolysaccharide core region biosynthetic process"/>
    <property type="evidence" value="ECO:0007669"/>
    <property type="project" value="TreeGrafter"/>
</dbReference>
<evidence type="ECO:0000313" key="6">
    <source>
        <dbReference type="EMBL" id="EOD56295.1"/>
    </source>
</evidence>
<dbReference type="EMBL" id="AQGQ01000015">
    <property type="protein sequence ID" value="EOD56295.1"/>
    <property type="molecule type" value="Genomic_DNA"/>
</dbReference>
<dbReference type="Pfam" id="PF01075">
    <property type="entry name" value="Glyco_transf_9"/>
    <property type="match status" value="1"/>
</dbReference>
<evidence type="ECO:0000256" key="3">
    <source>
        <dbReference type="ARBA" id="ARBA00043995"/>
    </source>
</evidence>
<sequence length="371" mass="41174">MKILVIGPSWVGDMVMSQSLYKAIKTNHPDCELHVMAPAWCGALLERMPEVDKAVPMPLGHGDFKLGERRRLGKLLAAEKYDQAIIQPNSMKSALIPWFARIPVRSGWKGEHRFGLLNDMRSNKSVFPLMVEAYLALAYPKAQMKSRADIPAIPHPSLNVDLINQGKALERLGLNVARPVLVLCPGAEFGPAKRWPEGHYAVVAQKYLDEGWQVWIFGSGKDVPVANTIRERINPLSRPNCHVLAGKTNLYEAIDLMALAGRVISNDSGLMHIAAALNRPLIGVYGSTSPLYTPPLADRVEIVHTDIECRPCFKRTCKFGHLKCLIELMPEQVIEAGKRLEYSQSPDRLIALQPVDPPNFVASASKRSEPK</sequence>
<dbReference type="PANTHER" id="PTHR30160">
    <property type="entry name" value="TETRAACYLDISACCHARIDE 4'-KINASE-RELATED"/>
    <property type="match status" value="1"/>
</dbReference>
<dbReference type="CDD" id="cd03789">
    <property type="entry name" value="GT9_LPS_heptosyltransferase"/>
    <property type="match status" value="1"/>
</dbReference>
<organism evidence="6 7">
    <name type="scientific">Aeromonas molluscorum 848</name>
    <dbReference type="NCBI Taxonomy" id="1268236"/>
    <lineage>
        <taxon>Bacteria</taxon>
        <taxon>Pseudomonadati</taxon>
        <taxon>Pseudomonadota</taxon>
        <taxon>Gammaproteobacteria</taxon>
        <taxon>Aeromonadales</taxon>
        <taxon>Aeromonadaceae</taxon>
        <taxon>Aeromonas</taxon>
    </lineage>
</organism>
<comment type="catalytic activity">
    <reaction evidence="5">
        <text>an L-alpha-D-Hep-(1-&gt;5)-[alpha-Kdo-(2-&gt;4)]-alpha-Kdo-(2-&gt;6)-lipid A + ADP-L-glycero-beta-D-manno-heptose = an L-alpha-D-Hep-(1-&gt;3)-L-alpha-D-Hep-(1-&gt;5)-[alpha-Kdo-(2-&gt;4)]-alpha-Kdo-(2-&gt;6)-lipid A + ADP + H(+)</text>
        <dbReference type="Rhea" id="RHEA:74071"/>
        <dbReference type="ChEBI" id="CHEBI:15378"/>
        <dbReference type="ChEBI" id="CHEBI:61506"/>
        <dbReference type="ChEBI" id="CHEBI:193068"/>
        <dbReference type="ChEBI" id="CHEBI:193069"/>
        <dbReference type="ChEBI" id="CHEBI:456216"/>
        <dbReference type="EC" id="2.4.99.24"/>
    </reaction>
</comment>
<dbReference type="GO" id="GO:0005829">
    <property type="term" value="C:cytosol"/>
    <property type="evidence" value="ECO:0007669"/>
    <property type="project" value="TreeGrafter"/>
</dbReference>
<dbReference type="NCBIfam" id="TIGR02195">
    <property type="entry name" value="heptsyl_trn_II"/>
    <property type="match status" value="1"/>
</dbReference>
<keyword evidence="2 6" id="KW-0808">Transferase</keyword>
<dbReference type="EC" id="2.4.99.24" evidence="4"/>
<reference evidence="6 7" key="1">
    <citation type="journal article" date="2013" name="Genome Announc.">
        <title>Draft Genome Sequence of Aeromonas molluscorum Strain 848TT, Isolated from Bivalve Molluscs.</title>
        <authorList>
            <person name="Spataro N."/>
            <person name="Farfan M."/>
            <person name="Albarral V."/>
            <person name="Sanglas A."/>
            <person name="Loren J.G."/>
            <person name="Fuste M.C."/>
            <person name="Bosch E."/>
        </authorList>
    </citation>
    <scope>NUCLEOTIDE SEQUENCE [LARGE SCALE GENOMIC DNA]</scope>
    <source>
        <strain evidence="6 7">848</strain>
    </source>
</reference>
<proteinExistence type="inferred from homology"/>
<evidence type="ECO:0000256" key="1">
    <source>
        <dbReference type="ARBA" id="ARBA00022676"/>
    </source>
</evidence>
<keyword evidence="7" id="KW-1185">Reference proteome</keyword>
<dbReference type="FunFam" id="3.40.50.2000:FF:000023">
    <property type="entry name" value="ADP-heptose--LPS heptosyltransferase II"/>
    <property type="match status" value="1"/>
</dbReference>
<dbReference type="AlphaFoldDB" id="R1GXQ2"/>
<dbReference type="GO" id="GO:0008713">
    <property type="term" value="F:ADP-heptose-lipopolysaccharide heptosyltransferase activity"/>
    <property type="evidence" value="ECO:0007669"/>
    <property type="project" value="UniProtKB-EC"/>
</dbReference>
<name>R1GXQ2_9GAMM</name>